<organism evidence="2 3">
    <name type="scientific">Cyclobacterium lianum</name>
    <dbReference type="NCBI Taxonomy" id="388280"/>
    <lineage>
        <taxon>Bacteria</taxon>
        <taxon>Pseudomonadati</taxon>
        <taxon>Bacteroidota</taxon>
        <taxon>Cytophagia</taxon>
        <taxon>Cytophagales</taxon>
        <taxon>Cyclobacteriaceae</taxon>
        <taxon>Cyclobacterium</taxon>
    </lineage>
</organism>
<feature type="chain" id="PRO_5012522963" description="Transglutaminase-like superfamily protein" evidence="1">
    <location>
        <begin position="23"/>
        <end position="251"/>
    </location>
</feature>
<gene>
    <name evidence="2" type="ORF">SAMN04488057_101419</name>
</gene>
<feature type="signal peptide" evidence="1">
    <location>
        <begin position="1"/>
        <end position="22"/>
    </location>
</feature>
<keyword evidence="1" id="KW-0732">Signal</keyword>
<dbReference type="Proteomes" id="UP000184513">
    <property type="component" value="Unassembled WGS sequence"/>
</dbReference>
<protein>
    <recommendedName>
        <fullName evidence="4">Transglutaminase-like superfamily protein</fullName>
    </recommendedName>
</protein>
<evidence type="ECO:0000256" key="1">
    <source>
        <dbReference type="SAM" id="SignalP"/>
    </source>
</evidence>
<reference evidence="2 3" key="1">
    <citation type="submission" date="2016-11" db="EMBL/GenBank/DDBJ databases">
        <authorList>
            <person name="Jaros S."/>
            <person name="Januszkiewicz K."/>
            <person name="Wedrychowicz H."/>
        </authorList>
    </citation>
    <scope>NUCLEOTIDE SEQUENCE [LARGE SCALE GENOMIC DNA]</scope>
    <source>
        <strain evidence="2 3">CGMCC 1.6102</strain>
    </source>
</reference>
<keyword evidence="3" id="KW-1185">Reference proteome</keyword>
<name>A0A1M7IPI1_9BACT</name>
<evidence type="ECO:0000313" key="2">
    <source>
        <dbReference type="EMBL" id="SHM42724.1"/>
    </source>
</evidence>
<dbReference type="OrthoDB" id="1418365at2"/>
<sequence>MHIRVFTIICFLLAVMAGKASALTSYGTPSEAKPRTGKVFLDSWRAESERFADLQVLLEKDFLRFGKSEKMVKNIFYRAHQKLFRQYQQFTLDRDVLEKGLYDCVSGSLILATLLDHFGFVYEVKETSYHVFLEVWLNDKSLLLEVTDPRAGFIADAAQKSLYLSDFSRLADNLWEGEEFGPSFASPDIYQTIDLQNLLGLQYFNQAIRYFNEGNPLAAYQFSITALKYHDTERIRDFSLFLKQELVLAAN</sequence>
<dbReference type="EMBL" id="FRCY01000001">
    <property type="protein sequence ID" value="SHM42724.1"/>
    <property type="molecule type" value="Genomic_DNA"/>
</dbReference>
<evidence type="ECO:0008006" key="4">
    <source>
        <dbReference type="Google" id="ProtNLM"/>
    </source>
</evidence>
<dbReference type="STRING" id="388280.SAMN04488057_101419"/>
<dbReference type="RefSeq" id="WP_073091017.1">
    <property type="nucleotide sequence ID" value="NZ_FRCY01000001.1"/>
</dbReference>
<proteinExistence type="predicted"/>
<dbReference type="AlphaFoldDB" id="A0A1M7IPI1"/>
<accession>A0A1M7IPI1</accession>
<evidence type="ECO:0000313" key="3">
    <source>
        <dbReference type="Proteomes" id="UP000184513"/>
    </source>
</evidence>